<dbReference type="PATRIC" id="fig|230361.4.peg.2143"/>
<dbReference type="EMBL" id="CP011266">
    <property type="protein sequence ID" value="ALT69827.1"/>
    <property type="molecule type" value="Genomic_DNA"/>
</dbReference>
<dbReference type="AlphaFoldDB" id="A0A0U2TVR3"/>
<name>A0A0U2TVR3_9EURY</name>
<evidence type="ECO:0008006" key="3">
    <source>
        <dbReference type="Google" id="ProtNLM"/>
    </source>
</evidence>
<evidence type="ECO:0000313" key="2">
    <source>
        <dbReference type="Proteomes" id="UP000067738"/>
    </source>
</evidence>
<gene>
    <name evidence="1" type="ORF">sm9_2071</name>
</gene>
<accession>A0A0U2TVR3</accession>
<keyword evidence="2" id="KW-1185">Reference proteome</keyword>
<protein>
    <recommendedName>
        <fullName evidence="3">Polymerase nucleotidyl transferase domain-containing protein</fullName>
    </recommendedName>
</protein>
<organism evidence="1 2">
    <name type="scientific">Methanobrevibacter millerae</name>
    <dbReference type="NCBI Taxonomy" id="230361"/>
    <lineage>
        <taxon>Archaea</taxon>
        <taxon>Methanobacteriati</taxon>
        <taxon>Methanobacteriota</taxon>
        <taxon>Methanomada group</taxon>
        <taxon>Methanobacteria</taxon>
        <taxon>Methanobacteriales</taxon>
        <taxon>Methanobacteriaceae</taxon>
        <taxon>Methanobrevibacter</taxon>
    </lineage>
</organism>
<dbReference type="Proteomes" id="UP000067738">
    <property type="component" value="Chromosome"/>
</dbReference>
<dbReference type="KEGG" id="mmil:sm9_2071"/>
<reference evidence="1 2" key="1">
    <citation type="submission" date="2015-04" db="EMBL/GenBank/DDBJ databases">
        <title>The complete genome sequence of the rumen methanogen Methanobrevibacter millerae SM9.</title>
        <authorList>
            <person name="Leahy S.C."/>
            <person name="Kelly W.J."/>
            <person name="Pacheco D.M."/>
            <person name="Li D."/>
            <person name="Altermann E."/>
            <person name="Attwood G.T."/>
        </authorList>
    </citation>
    <scope>NUCLEOTIDE SEQUENCE [LARGE SCALE GENOMIC DNA]</scope>
    <source>
        <strain evidence="1 2">SM9</strain>
    </source>
</reference>
<evidence type="ECO:0000313" key="1">
    <source>
        <dbReference type="EMBL" id="ALT69827.1"/>
    </source>
</evidence>
<sequence>MFMQVRTRDFIYTTDGMYFASTNYIHPEDRYISFLRYIPDENGDREKDGIKYRKVGSEEAYSYLRENYPDYLYFCDVTNVEMMGVPLDKVERVIKPENRLLGLKKTFESGGEVKNPEIISKLMDVCDFFHYIAGIDYEDMGISGSILPGLQKDDVSDLDYVIYGLDNHRKAIEAFKKHRNEEVYIEEVDKHITLNGITDDYWDFVYNKRMSDSSLTPEEFKWYENRKANRGTIDGTLFDILATKGYEEIEGTWGDTVYEPQGIAKIECDIVSALGAFDNPSLYTIENVEILEGVEKDLKEVVSFTHTYAGEVVDGEHVIAKGKVEKVITEGKEDYFRLVVGTTREAIDEYLKLKIPPA</sequence>
<proteinExistence type="predicted"/>